<evidence type="ECO:0000313" key="2">
    <source>
        <dbReference type="EMBL" id="MEJ8572523.1"/>
    </source>
</evidence>
<sequence length="179" mass="19697">MHDNHHSPGHAGVPATPVVHCGYDWLETLALEQVRWLCIGYGKNSCLGWETAIARAELILGEERGPLFFAAISRVMAAIRGGRRSPLAYSDPACPVCSRSVLDPERAIMRVIRAARRRDGTALDSYAFLMLEGQNPADLTSAARRLAVVMERIEAEQQAINRSWQRPAPRPLPDAAGRS</sequence>
<dbReference type="EMBL" id="JAZHOF010000005">
    <property type="protein sequence ID" value="MEJ8572523.1"/>
    <property type="molecule type" value="Genomic_DNA"/>
</dbReference>
<protein>
    <submittedName>
        <fullName evidence="2">Uncharacterized protein</fullName>
    </submittedName>
</protein>
<keyword evidence="3" id="KW-1185">Reference proteome</keyword>
<dbReference type="RefSeq" id="WP_340330221.1">
    <property type="nucleotide sequence ID" value="NZ_JAZHOF010000005.1"/>
</dbReference>
<dbReference type="AlphaFoldDB" id="A0AAW9RX54"/>
<reference evidence="2 3" key="1">
    <citation type="submission" date="2024-02" db="EMBL/GenBank/DDBJ databases">
        <title>Genome analysis and characterization of Microbaculum marinisediminis sp. nov., isolated from marine sediment.</title>
        <authorList>
            <person name="Du Z.-J."/>
            <person name="Ye Y.-Q."/>
            <person name="Zhang Z.-R."/>
            <person name="Yuan S.-M."/>
            <person name="Zhang X.-Y."/>
        </authorList>
    </citation>
    <scope>NUCLEOTIDE SEQUENCE [LARGE SCALE GENOMIC DNA]</scope>
    <source>
        <strain evidence="2 3">SDUM1044001</strain>
    </source>
</reference>
<gene>
    <name evidence="2" type="ORF">V3328_13620</name>
</gene>
<proteinExistence type="predicted"/>
<feature type="region of interest" description="Disordered" evidence="1">
    <location>
        <begin position="160"/>
        <end position="179"/>
    </location>
</feature>
<accession>A0AAW9RX54</accession>
<organism evidence="2 3">
    <name type="scientific">Microbaculum marinum</name>
    <dbReference type="NCBI Taxonomy" id="1764581"/>
    <lineage>
        <taxon>Bacteria</taxon>
        <taxon>Pseudomonadati</taxon>
        <taxon>Pseudomonadota</taxon>
        <taxon>Alphaproteobacteria</taxon>
        <taxon>Hyphomicrobiales</taxon>
        <taxon>Tepidamorphaceae</taxon>
        <taxon>Microbaculum</taxon>
    </lineage>
</organism>
<evidence type="ECO:0000313" key="3">
    <source>
        <dbReference type="Proteomes" id="UP001378188"/>
    </source>
</evidence>
<name>A0AAW9RX54_9HYPH</name>
<comment type="caution">
    <text evidence="2">The sequence shown here is derived from an EMBL/GenBank/DDBJ whole genome shotgun (WGS) entry which is preliminary data.</text>
</comment>
<dbReference type="Proteomes" id="UP001378188">
    <property type="component" value="Unassembled WGS sequence"/>
</dbReference>
<evidence type="ECO:0000256" key="1">
    <source>
        <dbReference type="SAM" id="MobiDB-lite"/>
    </source>
</evidence>